<reference evidence="2" key="1">
    <citation type="journal article" date="2022" name="Mol. Ecol. Resour.">
        <title>The genomes of chicory, endive, great burdock and yacon provide insights into Asteraceae palaeo-polyploidization history and plant inulin production.</title>
        <authorList>
            <person name="Fan W."/>
            <person name="Wang S."/>
            <person name="Wang H."/>
            <person name="Wang A."/>
            <person name="Jiang F."/>
            <person name="Liu H."/>
            <person name="Zhao H."/>
            <person name="Xu D."/>
            <person name="Zhang Y."/>
        </authorList>
    </citation>
    <scope>NUCLEOTIDE SEQUENCE [LARGE SCALE GENOMIC DNA]</scope>
    <source>
        <strain evidence="2">cv. Yunnan</strain>
    </source>
</reference>
<dbReference type="Proteomes" id="UP001056120">
    <property type="component" value="Linkage Group LG06"/>
</dbReference>
<gene>
    <name evidence="1" type="ORF">L1987_19052</name>
</gene>
<accession>A0ACB9J3H9</accession>
<evidence type="ECO:0000313" key="1">
    <source>
        <dbReference type="EMBL" id="KAI3814301.1"/>
    </source>
</evidence>
<evidence type="ECO:0000313" key="2">
    <source>
        <dbReference type="Proteomes" id="UP001056120"/>
    </source>
</evidence>
<comment type="caution">
    <text evidence="1">The sequence shown here is derived from an EMBL/GenBank/DDBJ whole genome shotgun (WGS) entry which is preliminary data.</text>
</comment>
<sequence>MNMVSSTLRITNLGMQKHEEITQHQGEINIRKSIERTWTKEVKAGSQKSTGSRRGPMHGHASQCTAMQRAKTAPVLPKATRFPHMQENGTLHARAIQCMAVHCQNLSL</sequence>
<protein>
    <submittedName>
        <fullName evidence="1">Uncharacterized protein</fullName>
    </submittedName>
</protein>
<reference evidence="1 2" key="2">
    <citation type="journal article" date="2022" name="Mol. Ecol. Resour.">
        <title>The genomes of chicory, endive, great burdock and yacon provide insights into Asteraceae paleo-polyploidization history and plant inulin production.</title>
        <authorList>
            <person name="Fan W."/>
            <person name="Wang S."/>
            <person name="Wang H."/>
            <person name="Wang A."/>
            <person name="Jiang F."/>
            <person name="Liu H."/>
            <person name="Zhao H."/>
            <person name="Xu D."/>
            <person name="Zhang Y."/>
        </authorList>
    </citation>
    <scope>NUCLEOTIDE SEQUENCE [LARGE SCALE GENOMIC DNA]</scope>
    <source>
        <strain evidence="2">cv. Yunnan</strain>
        <tissue evidence="1">Leaves</tissue>
    </source>
</reference>
<keyword evidence="2" id="KW-1185">Reference proteome</keyword>
<name>A0ACB9J3H9_9ASTR</name>
<proteinExistence type="predicted"/>
<dbReference type="EMBL" id="CM042023">
    <property type="protein sequence ID" value="KAI3814301.1"/>
    <property type="molecule type" value="Genomic_DNA"/>
</dbReference>
<organism evidence="1 2">
    <name type="scientific">Smallanthus sonchifolius</name>
    <dbReference type="NCBI Taxonomy" id="185202"/>
    <lineage>
        <taxon>Eukaryota</taxon>
        <taxon>Viridiplantae</taxon>
        <taxon>Streptophyta</taxon>
        <taxon>Embryophyta</taxon>
        <taxon>Tracheophyta</taxon>
        <taxon>Spermatophyta</taxon>
        <taxon>Magnoliopsida</taxon>
        <taxon>eudicotyledons</taxon>
        <taxon>Gunneridae</taxon>
        <taxon>Pentapetalae</taxon>
        <taxon>asterids</taxon>
        <taxon>campanulids</taxon>
        <taxon>Asterales</taxon>
        <taxon>Asteraceae</taxon>
        <taxon>Asteroideae</taxon>
        <taxon>Heliantheae alliance</taxon>
        <taxon>Millerieae</taxon>
        <taxon>Smallanthus</taxon>
    </lineage>
</organism>